<dbReference type="EMBL" id="HBUE01140441">
    <property type="protein sequence ID" value="CAG6500452.1"/>
    <property type="molecule type" value="Transcribed_RNA"/>
</dbReference>
<dbReference type="AlphaFoldDB" id="A0A8D8GA65"/>
<name>A0A8D8GA65_CULPI</name>
<dbReference type="EMBL" id="HBUE01140449">
    <property type="protein sequence ID" value="CAG6500456.1"/>
    <property type="molecule type" value="Transcribed_RNA"/>
</dbReference>
<evidence type="ECO:0000313" key="1">
    <source>
        <dbReference type="EMBL" id="CAG6500456.1"/>
    </source>
</evidence>
<dbReference type="EMBL" id="HBUE01140439">
    <property type="protein sequence ID" value="CAG6500451.1"/>
    <property type="molecule type" value="Transcribed_RNA"/>
</dbReference>
<dbReference type="EMBL" id="HBUE01140447">
    <property type="protein sequence ID" value="CAG6500455.1"/>
    <property type="molecule type" value="Transcribed_RNA"/>
</dbReference>
<sequence length="106" mass="11383">MCSIASRPFCSEPVAWTPTGLTPGTCDDALDPMVLHVRLAEKRFLHEASTYRGPWPAAVWPSRSCALTLLGEVVKGNAVAVRASCCFLLLRGFGSASYGEQNSRAP</sequence>
<reference evidence="1" key="1">
    <citation type="submission" date="2021-05" db="EMBL/GenBank/DDBJ databases">
        <authorList>
            <person name="Alioto T."/>
            <person name="Alioto T."/>
            <person name="Gomez Garrido J."/>
        </authorList>
    </citation>
    <scope>NUCLEOTIDE SEQUENCE</scope>
</reference>
<dbReference type="EMBL" id="HBUE01140442">
    <property type="protein sequence ID" value="CAG6500453.1"/>
    <property type="molecule type" value="Transcribed_RNA"/>
</dbReference>
<organism evidence="1">
    <name type="scientific">Culex pipiens</name>
    <name type="common">House mosquito</name>
    <dbReference type="NCBI Taxonomy" id="7175"/>
    <lineage>
        <taxon>Eukaryota</taxon>
        <taxon>Metazoa</taxon>
        <taxon>Ecdysozoa</taxon>
        <taxon>Arthropoda</taxon>
        <taxon>Hexapoda</taxon>
        <taxon>Insecta</taxon>
        <taxon>Pterygota</taxon>
        <taxon>Neoptera</taxon>
        <taxon>Endopterygota</taxon>
        <taxon>Diptera</taxon>
        <taxon>Nematocera</taxon>
        <taxon>Culicoidea</taxon>
        <taxon>Culicidae</taxon>
        <taxon>Culicinae</taxon>
        <taxon>Culicini</taxon>
        <taxon>Culex</taxon>
        <taxon>Culex</taxon>
    </lineage>
</organism>
<proteinExistence type="predicted"/>
<protein>
    <submittedName>
        <fullName evidence="1">(northern house mosquito) hypothetical protein</fullName>
    </submittedName>
</protein>
<accession>A0A8D8GA65</accession>
<dbReference type="EMBL" id="HBUE01140444">
    <property type="protein sequence ID" value="CAG6500454.1"/>
    <property type="molecule type" value="Transcribed_RNA"/>
</dbReference>